<dbReference type="AlphaFoldDB" id="X0TCZ6"/>
<accession>X0TCZ6</accession>
<proteinExistence type="predicted"/>
<gene>
    <name evidence="2" type="ORF">S01H1_20955</name>
</gene>
<reference evidence="2" key="1">
    <citation type="journal article" date="2014" name="Front. Microbiol.">
        <title>High frequency of phylogenetically diverse reductive dehalogenase-homologous genes in deep subseafloor sedimentary metagenomes.</title>
        <authorList>
            <person name="Kawai M."/>
            <person name="Futagami T."/>
            <person name="Toyoda A."/>
            <person name="Takaki Y."/>
            <person name="Nishi S."/>
            <person name="Hori S."/>
            <person name="Arai W."/>
            <person name="Tsubouchi T."/>
            <person name="Morono Y."/>
            <person name="Uchiyama I."/>
            <person name="Ito T."/>
            <person name="Fujiyama A."/>
            <person name="Inagaki F."/>
            <person name="Takami H."/>
        </authorList>
    </citation>
    <scope>NUCLEOTIDE SEQUENCE</scope>
    <source>
        <strain evidence="2">Expedition CK06-06</strain>
    </source>
</reference>
<evidence type="ECO:0000313" key="2">
    <source>
        <dbReference type="EMBL" id="GAF91074.1"/>
    </source>
</evidence>
<feature type="non-terminal residue" evidence="2">
    <location>
        <position position="133"/>
    </location>
</feature>
<evidence type="ECO:0000256" key="1">
    <source>
        <dbReference type="SAM" id="MobiDB-lite"/>
    </source>
</evidence>
<sequence>MTESEADRLIREARNAGGLDPHDTPHTPGPLHHHDMEAFTICDENGGAIAITEARKRSDEENEANAHHIIDCWNAEAERVTREAADHAAGKGTEYLYARDYAAAETRKHADSSANVDDAEGTCSVTGCNATPV</sequence>
<feature type="compositionally biased region" description="Basic and acidic residues" evidence="1">
    <location>
        <begin position="1"/>
        <end position="25"/>
    </location>
</feature>
<name>X0TCZ6_9ZZZZ</name>
<dbReference type="EMBL" id="BARS01011541">
    <property type="protein sequence ID" value="GAF91074.1"/>
    <property type="molecule type" value="Genomic_DNA"/>
</dbReference>
<organism evidence="2">
    <name type="scientific">marine sediment metagenome</name>
    <dbReference type="NCBI Taxonomy" id="412755"/>
    <lineage>
        <taxon>unclassified sequences</taxon>
        <taxon>metagenomes</taxon>
        <taxon>ecological metagenomes</taxon>
    </lineage>
</organism>
<comment type="caution">
    <text evidence="2">The sequence shown here is derived from an EMBL/GenBank/DDBJ whole genome shotgun (WGS) entry which is preliminary data.</text>
</comment>
<feature type="region of interest" description="Disordered" evidence="1">
    <location>
        <begin position="1"/>
        <end position="35"/>
    </location>
</feature>
<protein>
    <submittedName>
        <fullName evidence="2">Uncharacterized protein</fullName>
    </submittedName>
</protein>